<evidence type="ECO:0000313" key="15">
    <source>
        <dbReference type="EMBL" id="KAK2151916.1"/>
    </source>
</evidence>
<dbReference type="InterPro" id="IPR017850">
    <property type="entry name" value="Alkaline_phosphatase_core_sf"/>
</dbReference>
<evidence type="ECO:0000256" key="6">
    <source>
        <dbReference type="ARBA" id="ARBA00022692"/>
    </source>
</evidence>
<dbReference type="Pfam" id="PF12548">
    <property type="entry name" value="DUF3740"/>
    <property type="match status" value="1"/>
</dbReference>
<comment type="cofactor">
    <cofactor evidence="1">
        <name>Ca(2+)</name>
        <dbReference type="ChEBI" id="CHEBI:29108"/>
    </cofactor>
</comment>
<feature type="compositionally biased region" description="Acidic residues" evidence="13">
    <location>
        <begin position="930"/>
        <end position="944"/>
    </location>
</feature>
<comment type="caution">
    <text evidence="15">The sequence shown here is derived from an EMBL/GenBank/DDBJ whole genome shotgun (WGS) entry which is preliminary data.</text>
</comment>
<dbReference type="Pfam" id="PF22352">
    <property type="entry name" value="K319L-like_PKD"/>
    <property type="match status" value="1"/>
</dbReference>
<dbReference type="GO" id="GO:0016020">
    <property type="term" value="C:membrane"/>
    <property type="evidence" value="ECO:0007669"/>
    <property type="project" value="UniProtKB-SubCell"/>
</dbReference>
<comment type="similarity">
    <text evidence="5">Belongs to the sulfatase family.</text>
</comment>
<evidence type="ECO:0000256" key="3">
    <source>
        <dbReference type="ARBA" id="ARBA00004348"/>
    </source>
</evidence>
<dbReference type="FunFam" id="2.60.40.10:FF:000061">
    <property type="entry name" value="Dyslexia-associated protein KIAA0319 homolog"/>
    <property type="match status" value="1"/>
</dbReference>
<keyword evidence="16" id="KW-1185">Reference proteome</keyword>
<dbReference type="GO" id="GO:0009986">
    <property type="term" value="C:cell surface"/>
    <property type="evidence" value="ECO:0007669"/>
    <property type="project" value="UniProtKB-SubCell"/>
</dbReference>
<keyword evidence="6" id="KW-0812">Transmembrane</keyword>
<keyword evidence="10" id="KW-0333">Golgi apparatus</keyword>
<evidence type="ECO:0000256" key="10">
    <source>
        <dbReference type="ARBA" id="ARBA00023034"/>
    </source>
</evidence>
<dbReference type="SUPFAM" id="SSF53649">
    <property type="entry name" value="Alkaline phosphatase-like"/>
    <property type="match status" value="2"/>
</dbReference>
<evidence type="ECO:0000256" key="5">
    <source>
        <dbReference type="ARBA" id="ARBA00008779"/>
    </source>
</evidence>
<keyword evidence="7" id="KW-0479">Metal-binding</keyword>
<dbReference type="CDD" id="cd16147">
    <property type="entry name" value="G6S"/>
    <property type="match status" value="1"/>
</dbReference>
<feature type="domain" description="PKD/Chitinase" evidence="14">
    <location>
        <begin position="476"/>
        <end position="558"/>
    </location>
</feature>
<dbReference type="Gene3D" id="2.60.40.10">
    <property type="entry name" value="Immunoglobulins"/>
    <property type="match status" value="1"/>
</dbReference>
<organism evidence="15 16">
    <name type="scientific">Paralvinella palmiformis</name>
    <dbReference type="NCBI Taxonomy" id="53620"/>
    <lineage>
        <taxon>Eukaryota</taxon>
        <taxon>Metazoa</taxon>
        <taxon>Spiralia</taxon>
        <taxon>Lophotrochozoa</taxon>
        <taxon>Annelida</taxon>
        <taxon>Polychaeta</taxon>
        <taxon>Sedentaria</taxon>
        <taxon>Canalipalpata</taxon>
        <taxon>Terebellida</taxon>
        <taxon>Terebelliformia</taxon>
        <taxon>Alvinellidae</taxon>
        <taxon>Paralvinella</taxon>
    </lineage>
</organism>
<dbReference type="InterPro" id="IPR035986">
    <property type="entry name" value="PKD_dom_sf"/>
</dbReference>
<dbReference type="Proteomes" id="UP001208570">
    <property type="component" value="Unassembled WGS sequence"/>
</dbReference>
<feature type="region of interest" description="Disordered" evidence="13">
    <location>
        <begin position="996"/>
        <end position="1042"/>
    </location>
</feature>
<evidence type="ECO:0000256" key="2">
    <source>
        <dbReference type="ARBA" id="ARBA00004241"/>
    </source>
</evidence>
<feature type="compositionally biased region" description="Basic and acidic residues" evidence="13">
    <location>
        <begin position="1021"/>
        <end position="1040"/>
    </location>
</feature>
<proteinExistence type="inferred from homology"/>
<dbReference type="Gene3D" id="3.40.720.10">
    <property type="entry name" value="Alkaline Phosphatase, subunit A"/>
    <property type="match status" value="1"/>
</dbReference>
<evidence type="ECO:0000256" key="9">
    <source>
        <dbReference type="ARBA" id="ARBA00022989"/>
    </source>
</evidence>
<sequence>MELISLKIKPGHLPGWTKTTIVTAQLKIFNLSHIMVMDKGSHTTTDHPDREIVKPVGYFGKYLNDYDGQHIPPGWTEWVGLIRNTRFYNYSLNVNGNRIKHYDIYKDDYLTDLIANDSVSFFKQSKQYFPNRPVAMVLSMPAPHGPEDAAPQYQHLFPNVTSHRTPSWNFAPNPDKQWILQYTGKMEPIHIAFTDMLQRKRLQTLQSVDDAIEKVYKEIRDLGELDNTYWLFTSDHGYHIGQYGLIKGKSMPYDFDVRVPFLMRGPGIPRGVRVDNIALNVDIAPTLLDIAGIPVPEHMDGKSLLELFQDADKQKSVVDGVLKKKKAWRDTFLIERGKITDKKIKEREKIEAQKNLLILKKQFRLQTACEKAEYQPPCNGTQQWVCRRKADGNLRIYKCRYGRKDENEVSPQSKCRCPLVMNKGEKKRQRQFLRNHVNQPDMLKTKFIRSKRYRRLRRNLNSDLDLPPMAKPGRMRTVFLPQHSIILDGSSSTDDHGIISYKWIQSSEQPLSVDIVGTRTPKLHLSNLEVGEYRFTLTVEDTIGQTSSQSVKVIVKPGTLLAPNHQHSDKEESGSSHPALESGHLVEHDVVQLSTDPFGPYQVNDPDHSTLTNRSLSGVATEEVLDGEESKESVRTETITNQSQLSRELEYMAVTDRQQLVHKDNIDELTHIRTNDYNGTSASANNTLLSNVEKDLVNHKVATHINNNGSASLNMHTGPAFNRSASIADPDKSDINLERATEERKDLDTSASTVEEAIDVNGDSRYDDYSEYYFVPPPLNGTAINSKHKDPGLADIEIGSHEVTARHGKRRNTRRRGKSKFRTRSKTLEHAGNVERSGWARKLGKLWSELLHDKLDVDDKVSCRVLPNTTVVCEEEVYNSLGAWQMEKQTLDAMIKQLKHKLETLKDVKQHLRKQRPEESMLPSSINEYSPDDSSEYDYTDNSEEADEDIDMALLLEEFAEPHPPKKEEECICEGDELISPKRRHHLASGNQWSKFTRRPIAGHRGTSRRPFQQLTPRQLKRLERQEKRDQKKRERENRRQQKQLLRLMKRDQKRREGDVELKPIDPTRDCNSKNMKCFTHSNEHWKSAPFWELGPFCFCPNSNNNTYWCLRTLNETHNFLYCEFITGFISYYDMTNDPYQLRNAVYDLSYPMLQEMHNLLEKLKKCKGHKECTIRYRNDHNIREPNAKSERRRRKSKQRVKANVVIGSSSHDFLQYVNIEKSNGQDEEEKTDRTSEDRHLVESDLQSEFGSGFSDGIIPLAGSSHEEIECSEYEKQEGSGGIVHSVEEMHQHKKFLFLTYIYRLDSPSSHHGVDY</sequence>
<evidence type="ECO:0000256" key="1">
    <source>
        <dbReference type="ARBA" id="ARBA00001913"/>
    </source>
</evidence>
<name>A0AAD9N1T5_9ANNE</name>
<feature type="region of interest" description="Disordered" evidence="13">
    <location>
        <begin position="619"/>
        <end position="641"/>
    </location>
</feature>
<dbReference type="GO" id="GO:0005539">
    <property type="term" value="F:glycosaminoglycan binding"/>
    <property type="evidence" value="ECO:0007669"/>
    <property type="project" value="TreeGrafter"/>
</dbReference>
<dbReference type="PANTHER" id="PTHR43108:SF16">
    <property type="entry name" value="EXTRACELLULAR SULFATASE SULF-1 HOMOLOG"/>
    <property type="match status" value="1"/>
</dbReference>
<keyword evidence="12" id="KW-0325">Glycoprotein</keyword>
<dbReference type="EMBL" id="JAODUP010000346">
    <property type="protein sequence ID" value="KAK2151916.1"/>
    <property type="molecule type" value="Genomic_DNA"/>
</dbReference>
<dbReference type="Pfam" id="PF00884">
    <property type="entry name" value="Sulfatase"/>
    <property type="match status" value="1"/>
</dbReference>
<dbReference type="InterPro" id="IPR022409">
    <property type="entry name" value="PKD/Chitinase_dom"/>
</dbReference>
<feature type="compositionally biased region" description="Basic residues" evidence="13">
    <location>
        <begin position="806"/>
        <end position="823"/>
    </location>
</feature>
<dbReference type="GO" id="GO:0005795">
    <property type="term" value="C:Golgi stack"/>
    <property type="evidence" value="ECO:0007669"/>
    <property type="project" value="UniProtKB-SubCell"/>
</dbReference>
<feature type="compositionally biased region" description="Basic and acidic residues" evidence="13">
    <location>
        <begin position="910"/>
        <end position="919"/>
    </location>
</feature>
<dbReference type="InterPro" id="IPR024609">
    <property type="entry name" value="Extracellular_sulfatase_C"/>
</dbReference>
<dbReference type="InterPro" id="IPR013783">
    <property type="entry name" value="Ig-like_fold"/>
</dbReference>
<evidence type="ECO:0000256" key="11">
    <source>
        <dbReference type="ARBA" id="ARBA00023136"/>
    </source>
</evidence>
<dbReference type="SMART" id="SM00089">
    <property type="entry name" value="PKD"/>
    <property type="match status" value="1"/>
</dbReference>
<dbReference type="CDD" id="cd00146">
    <property type="entry name" value="PKD"/>
    <property type="match status" value="1"/>
</dbReference>
<accession>A0AAD9N1T5</accession>
<keyword evidence="8" id="KW-0106">Calcium</keyword>
<comment type="subcellular location">
    <subcellularLocation>
        <location evidence="2">Cell surface</location>
    </subcellularLocation>
    <subcellularLocation>
        <location evidence="3">Golgi apparatus</location>
        <location evidence="3">Golgi stack</location>
    </subcellularLocation>
    <subcellularLocation>
        <location evidence="4">Membrane</location>
    </subcellularLocation>
</comment>
<keyword evidence="11" id="KW-0472">Membrane</keyword>
<evidence type="ECO:0000313" key="16">
    <source>
        <dbReference type="Proteomes" id="UP001208570"/>
    </source>
</evidence>
<dbReference type="GO" id="GO:0008449">
    <property type="term" value="F:N-acetylglucosamine-6-sulfatase activity"/>
    <property type="evidence" value="ECO:0007669"/>
    <property type="project" value="TreeGrafter"/>
</dbReference>
<dbReference type="GO" id="GO:0046872">
    <property type="term" value="F:metal ion binding"/>
    <property type="evidence" value="ECO:0007669"/>
    <property type="project" value="UniProtKB-KW"/>
</dbReference>
<evidence type="ECO:0000256" key="7">
    <source>
        <dbReference type="ARBA" id="ARBA00022723"/>
    </source>
</evidence>
<dbReference type="InterPro" id="IPR000917">
    <property type="entry name" value="Sulfatase_N"/>
</dbReference>
<feature type="compositionally biased region" description="Basic residues" evidence="13">
    <location>
        <begin position="996"/>
        <end position="1008"/>
    </location>
</feature>
<feature type="region of interest" description="Disordered" evidence="13">
    <location>
        <begin position="910"/>
        <end position="944"/>
    </location>
</feature>
<evidence type="ECO:0000259" key="14">
    <source>
        <dbReference type="SMART" id="SM00089"/>
    </source>
</evidence>
<evidence type="ECO:0000256" key="8">
    <source>
        <dbReference type="ARBA" id="ARBA00022837"/>
    </source>
</evidence>
<evidence type="ECO:0000256" key="4">
    <source>
        <dbReference type="ARBA" id="ARBA00004370"/>
    </source>
</evidence>
<dbReference type="SUPFAM" id="SSF49299">
    <property type="entry name" value="PKD domain"/>
    <property type="match status" value="1"/>
</dbReference>
<gene>
    <name evidence="15" type="ORF">LSH36_346g02018</name>
</gene>
<keyword evidence="9" id="KW-1133">Transmembrane helix</keyword>
<protein>
    <recommendedName>
        <fullName evidence="14">PKD/Chitinase domain-containing protein</fullName>
    </recommendedName>
</protein>
<feature type="region of interest" description="Disordered" evidence="13">
    <location>
        <begin position="804"/>
        <end position="823"/>
    </location>
</feature>
<evidence type="ECO:0000256" key="12">
    <source>
        <dbReference type="ARBA" id="ARBA00023180"/>
    </source>
</evidence>
<dbReference type="PANTHER" id="PTHR43108">
    <property type="entry name" value="N-ACETYLGLUCOSAMINE-6-SULFATASE FAMILY MEMBER"/>
    <property type="match status" value="1"/>
</dbReference>
<reference evidence="15" key="1">
    <citation type="journal article" date="2023" name="Mol. Biol. Evol.">
        <title>Third-Generation Sequencing Reveals the Adaptive Role of the Epigenome in Three Deep-Sea Polychaetes.</title>
        <authorList>
            <person name="Perez M."/>
            <person name="Aroh O."/>
            <person name="Sun Y."/>
            <person name="Lan Y."/>
            <person name="Juniper S.K."/>
            <person name="Young C.R."/>
            <person name="Angers B."/>
            <person name="Qian P.Y."/>
        </authorList>
    </citation>
    <scope>NUCLEOTIDE SEQUENCE</scope>
    <source>
        <strain evidence="15">P08H-3</strain>
    </source>
</reference>
<evidence type="ECO:0000256" key="13">
    <source>
        <dbReference type="SAM" id="MobiDB-lite"/>
    </source>
</evidence>